<evidence type="ECO:0000256" key="4">
    <source>
        <dbReference type="ARBA" id="ARBA00022536"/>
    </source>
</evidence>
<keyword evidence="11 16" id="KW-0720">Serine protease</keyword>
<evidence type="ECO:0000256" key="1">
    <source>
        <dbReference type="ARBA" id="ARBA00001656"/>
    </source>
</evidence>
<dbReference type="EnsemblMetazoa" id="XM_022815382">
    <property type="protein sequence ID" value="XP_022671117"/>
    <property type="gene ID" value="LOC111254487"/>
</dbReference>
<evidence type="ECO:0000256" key="10">
    <source>
        <dbReference type="ARBA" id="ARBA00022820"/>
    </source>
</evidence>
<dbReference type="PANTHER" id="PTHR24252:SF8">
    <property type="entry name" value="ACROSIN"/>
    <property type="match status" value="1"/>
</dbReference>
<dbReference type="OrthoDB" id="6486418at2759"/>
<dbReference type="PROSITE" id="PS50240">
    <property type="entry name" value="TRYPSIN_DOM"/>
    <property type="match status" value="1"/>
</dbReference>
<dbReference type="EC" id="3.4.21.84" evidence="15"/>
<dbReference type="InterPro" id="IPR043504">
    <property type="entry name" value="Peptidase_S1_PA_chymotrypsin"/>
</dbReference>
<evidence type="ECO:0000256" key="13">
    <source>
        <dbReference type="ARBA" id="ARBA00023157"/>
    </source>
</evidence>
<keyword evidence="5" id="KW-0768">Sushi</keyword>
<dbReference type="AlphaFoldDB" id="A0A7M7KXS2"/>
<dbReference type="InterPro" id="IPR001314">
    <property type="entry name" value="Peptidase_S1A"/>
</dbReference>
<dbReference type="GeneID" id="111254487"/>
<feature type="chain" id="PRO_5029742331" description="Acrosin" evidence="17">
    <location>
        <begin position="18"/>
        <end position="286"/>
    </location>
</feature>
<proteinExistence type="predicted"/>
<dbReference type="InterPro" id="IPR001254">
    <property type="entry name" value="Trypsin_dom"/>
</dbReference>
<dbReference type="InterPro" id="IPR033116">
    <property type="entry name" value="TRYPSIN_SER"/>
</dbReference>
<keyword evidence="9 16" id="KW-0378">Hydrolase</keyword>
<dbReference type="SUPFAM" id="SSF50494">
    <property type="entry name" value="Trypsin-like serine proteases"/>
    <property type="match status" value="1"/>
</dbReference>
<keyword evidence="6 16" id="KW-0645">Protease</keyword>
<evidence type="ECO:0000256" key="6">
    <source>
        <dbReference type="ARBA" id="ARBA00022670"/>
    </source>
</evidence>
<evidence type="ECO:0000256" key="12">
    <source>
        <dbReference type="ARBA" id="ARBA00022889"/>
    </source>
</evidence>
<evidence type="ECO:0000259" key="18">
    <source>
        <dbReference type="PROSITE" id="PS50240"/>
    </source>
</evidence>
<feature type="domain" description="Peptidase S1" evidence="18">
    <location>
        <begin position="39"/>
        <end position="284"/>
    </location>
</feature>
<dbReference type="RefSeq" id="XP_022671117.1">
    <property type="nucleotide sequence ID" value="XM_022815382.1"/>
</dbReference>
<comment type="catalytic activity">
    <reaction evidence="14">
        <text>Selective cleavage of 103-Arg-|-Ser-104 and 124-Ile-|-Ile-125 bonds in Limulus clotting factor B to form activated factor B. Cleavage of -Pro-Arg-|-Xaa- bonds in synthetic substrates.</text>
        <dbReference type="EC" id="3.4.21.84"/>
    </reaction>
</comment>
<organism evidence="19 20">
    <name type="scientific">Varroa destructor</name>
    <name type="common">Honeybee mite</name>
    <dbReference type="NCBI Taxonomy" id="109461"/>
    <lineage>
        <taxon>Eukaryota</taxon>
        <taxon>Metazoa</taxon>
        <taxon>Ecdysozoa</taxon>
        <taxon>Arthropoda</taxon>
        <taxon>Chelicerata</taxon>
        <taxon>Arachnida</taxon>
        <taxon>Acari</taxon>
        <taxon>Parasitiformes</taxon>
        <taxon>Mesostigmata</taxon>
        <taxon>Gamasina</taxon>
        <taxon>Dermanyssoidea</taxon>
        <taxon>Varroidae</taxon>
        <taxon>Varroa</taxon>
    </lineage>
</organism>
<keyword evidence="10" id="KW-0353">Hemolymph clotting</keyword>
<dbReference type="CDD" id="cd00190">
    <property type="entry name" value="Tryp_SPc"/>
    <property type="match status" value="1"/>
</dbReference>
<dbReference type="GO" id="GO:0042381">
    <property type="term" value="P:hemolymph coagulation"/>
    <property type="evidence" value="ECO:0007669"/>
    <property type="project" value="UniProtKB-KW"/>
</dbReference>
<evidence type="ECO:0000256" key="15">
    <source>
        <dbReference type="ARBA" id="ARBA00066707"/>
    </source>
</evidence>
<keyword evidence="13" id="KW-1015">Disulfide bond</keyword>
<evidence type="ECO:0000256" key="9">
    <source>
        <dbReference type="ARBA" id="ARBA00022801"/>
    </source>
</evidence>
<dbReference type="Proteomes" id="UP000594260">
    <property type="component" value="Unplaced"/>
</dbReference>
<dbReference type="Pfam" id="PF00089">
    <property type="entry name" value="Trypsin"/>
    <property type="match status" value="1"/>
</dbReference>
<evidence type="ECO:0000256" key="14">
    <source>
        <dbReference type="ARBA" id="ARBA00052079"/>
    </source>
</evidence>
<keyword evidence="7 17" id="KW-0732">Signal</keyword>
<comment type="catalytic activity">
    <reaction evidence="1">
        <text>Preferential cleavage: Arg-|-Xaa, Lys-|-Xaa.</text>
        <dbReference type="EC" id="3.4.21.10"/>
    </reaction>
</comment>
<keyword evidence="12" id="KW-0130">Cell adhesion</keyword>
<keyword evidence="20" id="KW-1185">Reference proteome</keyword>
<sequence length="286" mass="31810">MKITFVFMAMITAFAAGQKCGRRSNLPQRSAFDQDYNYIVGGQEAIPHEFPWQVSFQILDNKSWWQPNKWTHNCGGSIIDDRWILTAAHCYTSDGLYRIIVGAHNLTKREPTIQIFRIEKAVHHPGWDKHLMKDDIMLIKVDRSITLDGDTAAPICLPTSADENAFKNSICVSTGWGRISPRGSLSDVLLKADQPIVSNAICEMQHRNIHRVRITDSKICAGYVESPGPGTCYGDSGGPLACLSNGEYKLVGVTSFGVLCGSINHPAVFTLVSHYVPWINNVRAKY</sequence>
<dbReference type="GO" id="GO:0006508">
    <property type="term" value="P:proteolysis"/>
    <property type="evidence" value="ECO:0007669"/>
    <property type="project" value="UniProtKB-KW"/>
</dbReference>
<evidence type="ECO:0000256" key="11">
    <source>
        <dbReference type="ARBA" id="ARBA00022825"/>
    </source>
</evidence>
<dbReference type="InterPro" id="IPR018114">
    <property type="entry name" value="TRYPSIN_HIS"/>
</dbReference>
<keyword evidence="4" id="KW-0245">EGF-like domain</keyword>
<dbReference type="EC" id="3.4.21.10" evidence="2"/>
<keyword evidence="8" id="KW-0430">Lectin</keyword>
<dbReference type="PROSITE" id="PS00135">
    <property type="entry name" value="TRYPSIN_SER"/>
    <property type="match status" value="1"/>
</dbReference>
<dbReference type="Gene3D" id="2.40.10.10">
    <property type="entry name" value="Trypsin-like serine proteases"/>
    <property type="match status" value="1"/>
</dbReference>
<evidence type="ECO:0000313" key="20">
    <source>
        <dbReference type="Proteomes" id="UP000594260"/>
    </source>
</evidence>
<feature type="signal peptide" evidence="17">
    <location>
        <begin position="1"/>
        <end position="17"/>
    </location>
</feature>
<accession>A0A7M7KXS2</accession>
<dbReference type="GO" id="GO:0007155">
    <property type="term" value="P:cell adhesion"/>
    <property type="evidence" value="ECO:0007669"/>
    <property type="project" value="UniProtKB-KW"/>
</dbReference>
<dbReference type="KEGG" id="vde:111254487"/>
<dbReference type="SMART" id="SM00020">
    <property type="entry name" value="Tryp_SPc"/>
    <property type="match status" value="1"/>
</dbReference>
<evidence type="ECO:0000256" key="16">
    <source>
        <dbReference type="RuleBase" id="RU363034"/>
    </source>
</evidence>
<dbReference type="PROSITE" id="PS00134">
    <property type="entry name" value="TRYPSIN_HIS"/>
    <property type="match status" value="1"/>
</dbReference>
<reference evidence="19" key="1">
    <citation type="submission" date="2021-01" db="UniProtKB">
        <authorList>
            <consortium name="EnsemblMetazoa"/>
        </authorList>
    </citation>
    <scope>IDENTIFICATION</scope>
</reference>
<dbReference type="GO" id="GO:0004252">
    <property type="term" value="F:serine-type endopeptidase activity"/>
    <property type="evidence" value="ECO:0007669"/>
    <property type="project" value="InterPro"/>
</dbReference>
<evidence type="ECO:0000256" key="7">
    <source>
        <dbReference type="ARBA" id="ARBA00022729"/>
    </source>
</evidence>
<evidence type="ECO:0000256" key="3">
    <source>
        <dbReference type="ARBA" id="ARBA00017161"/>
    </source>
</evidence>
<dbReference type="PANTHER" id="PTHR24252">
    <property type="entry name" value="ACROSIN-RELATED"/>
    <property type="match status" value="1"/>
</dbReference>
<evidence type="ECO:0000256" key="5">
    <source>
        <dbReference type="ARBA" id="ARBA00022659"/>
    </source>
</evidence>
<evidence type="ECO:0000313" key="19">
    <source>
        <dbReference type="EnsemblMetazoa" id="XP_022671117"/>
    </source>
</evidence>
<dbReference type="GO" id="GO:0030246">
    <property type="term" value="F:carbohydrate binding"/>
    <property type="evidence" value="ECO:0007669"/>
    <property type="project" value="UniProtKB-KW"/>
</dbReference>
<dbReference type="PRINTS" id="PR00722">
    <property type="entry name" value="CHYMOTRYPSIN"/>
</dbReference>
<protein>
    <recommendedName>
        <fullName evidence="3">Acrosin</fullName>
        <ecNumber evidence="2">3.4.21.10</ecNumber>
        <ecNumber evidence="15">3.4.21.84</ecNumber>
    </recommendedName>
</protein>
<dbReference type="InterPro" id="IPR009003">
    <property type="entry name" value="Peptidase_S1_PA"/>
</dbReference>
<evidence type="ECO:0000256" key="8">
    <source>
        <dbReference type="ARBA" id="ARBA00022734"/>
    </source>
</evidence>
<evidence type="ECO:0000256" key="17">
    <source>
        <dbReference type="SAM" id="SignalP"/>
    </source>
</evidence>
<dbReference type="InParanoid" id="A0A7M7KXS2"/>
<evidence type="ECO:0000256" key="2">
    <source>
        <dbReference type="ARBA" id="ARBA00012050"/>
    </source>
</evidence>
<dbReference type="FunFam" id="2.40.10.10:FF:000120">
    <property type="entry name" value="Putative serine protease"/>
    <property type="match status" value="1"/>
</dbReference>
<name>A0A7M7KXS2_VARDE</name>